<accession>A0A502DLW6</accession>
<dbReference type="GO" id="GO:0016491">
    <property type="term" value="F:oxidoreductase activity"/>
    <property type="evidence" value="ECO:0007669"/>
    <property type="project" value="UniProtKB-KW"/>
</dbReference>
<dbReference type="Pfam" id="PF04166">
    <property type="entry name" value="PdxA"/>
    <property type="match status" value="1"/>
</dbReference>
<proteinExistence type="predicted"/>
<dbReference type="AlphaFoldDB" id="A0A502DLW6"/>
<organism evidence="4 5">
    <name type="scientific">Variovorax guangxiensis</name>
    <dbReference type="NCBI Taxonomy" id="1775474"/>
    <lineage>
        <taxon>Bacteria</taxon>
        <taxon>Pseudomonadati</taxon>
        <taxon>Pseudomonadota</taxon>
        <taxon>Betaproteobacteria</taxon>
        <taxon>Burkholderiales</taxon>
        <taxon>Comamonadaceae</taxon>
        <taxon>Variovorax</taxon>
    </lineage>
</organism>
<dbReference type="SUPFAM" id="SSF53659">
    <property type="entry name" value="Isocitrate/Isopropylmalate dehydrogenase-like"/>
    <property type="match status" value="1"/>
</dbReference>
<dbReference type="PANTHER" id="PTHR30004:SF6">
    <property type="entry name" value="D-THREONATE 4-PHOSPHATE DEHYDROGENASE"/>
    <property type="match status" value="1"/>
</dbReference>
<dbReference type="GO" id="GO:0046872">
    <property type="term" value="F:metal ion binding"/>
    <property type="evidence" value="ECO:0007669"/>
    <property type="project" value="UniProtKB-KW"/>
</dbReference>
<dbReference type="PANTHER" id="PTHR30004">
    <property type="entry name" value="4-HYDROXYTHREONINE-4-PHOSPHATE DEHYDROGENASE"/>
    <property type="match status" value="1"/>
</dbReference>
<evidence type="ECO:0000313" key="4">
    <source>
        <dbReference type="EMBL" id="TPG25469.1"/>
    </source>
</evidence>
<dbReference type="Gene3D" id="3.40.718.10">
    <property type="entry name" value="Isopropylmalate Dehydrogenase"/>
    <property type="match status" value="1"/>
</dbReference>
<name>A0A502DLW6_9BURK</name>
<evidence type="ECO:0000256" key="3">
    <source>
        <dbReference type="ARBA" id="ARBA00023027"/>
    </source>
</evidence>
<sequence>MRQLARRHTAGAAAVNEVPARRVVAVTLGDPAGVGPEIALKAAADPRVKERCRIVLFGDRRALDVHAQRCGMSIDCRTLSSVSEIAGCSDELAIVHVDSLGEGLELGVVAARYGAATVAALDAAVQAAMDGHVDAVVGAPIHEVAIKEAGIAFDGHPSYLARRTNTPIDEVVLMLCWDTMRIAHVTVHLSTRDAIDMITRERVQKVIRSTARALRRLGYARPRIGVSGVNPHAGESGLFGTEEIERIVPAIEACRGEDIELIGPIGADTLLPRGDCDAFIVMLHDQGHVPAKLMARHGAAALSIGTPVLFSSVGHGTAMDIAGQNKASPEAMVQALMQVTHMHSRGAIQ</sequence>
<keyword evidence="3" id="KW-0520">NAD</keyword>
<evidence type="ECO:0000256" key="2">
    <source>
        <dbReference type="ARBA" id="ARBA00023002"/>
    </source>
</evidence>
<dbReference type="Proteomes" id="UP000319212">
    <property type="component" value="Unassembled WGS sequence"/>
</dbReference>
<protein>
    <submittedName>
        <fullName evidence="4">Terephthalate dihydrodiol dehydrogenase</fullName>
    </submittedName>
</protein>
<evidence type="ECO:0000256" key="1">
    <source>
        <dbReference type="ARBA" id="ARBA00022723"/>
    </source>
</evidence>
<keyword evidence="2" id="KW-0560">Oxidoreductase</keyword>
<comment type="caution">
    <text evidence="4">The sequence shown here is derived from an EMBL/GenBank/DDBJ whole genome shotgun (WGS) entry which is preliminary data.</text>
</comment>
<evidence type="ECO:0000313" key="5">
    <source>
        <dbReference type="Proteomes" id="UP000319212"/>
    </source>
</evidence>
<reference evidence="4 5" key="1">
    <citation type="journal article" date="2019" name="Environ. Microbiol.">
        <title>Species interactions and distinct microbial communities in high Arctic permafrost affected cryosols are associated with the CH4 and CO2 gas fluxes.</title>
        <authorList>
            <person name="Altshuler I."/>
            <person name="Hamel J."/>
            <person name="Turney S."/>
            <person name="Magnuson E."/>
            <person name="Levesque R."/>
            <person name="Greer C."/>
            <person name="Whyte L.G."/>
        </authorList>
    </citation>
    <scope>NUCLEOTIDE SEQUENCE [LARGE SCALE GENOMIC DNA]</scope>
    <source>
        <strain evidence="4 5">S06.C</strain>
    </source>
</reference>
<dbReference type="EMBL" id="RCZI01000005">
    <property type="protein sequence ID" value="TPG25469.1"/>
    <property type="molecule type" value="Genomic_DNA"/>
</dbReference>
<dbReference type="GO" id="GO:0051287">
    <property type="term" value="F:NAD binding"/>
    <property type="evidence" value="ECO:0007669"/>
    <property type="project" value="InterPro"/>
</dbReference>
<keyword evidence="1" id="KW-0479">Metal-binding</keyword>
<dbReference type="OrthoDB" id="9801783at2"/>
<gene>
    <name evidence="4" type="ORF">EAH82_18230</name>
</gene>
<dbReference type="InterPro" id="IPR005255">
    <property type="entry name" value="PdxA_fam"/>
</dbReference>